<dbReference type="PROSITE" id="PS50110">
    <property type="entry name" value="RESPONSE_REGULATORY"/>
    <property type="match status" value="1"/>
</dbReference>
<evidence type="ECO:0000313" key="11">
    <source>
        <dbReference type="EMBL" id="OSJ30735.1"/>
    </source>
</evidence>
<dbReference type="EMBL" id="NAFI01000174">
    <property type="protein sequence ID" value="OSJ09152.1"/>
    <property type="molecule type" value="Genomic_DNA"/>
</dbReference>
<dbReference type="Pfam" id="PF07536">
    <property type="entry name" value="HWE_HK"/>
    <property type="match status" value="1"/>
</dbReference>
<dbReference type="OrthoDB" id="7297573at2"/>
<dbReference type="InterPro" id="IPR011102">
    <property type="entry name" value="Sig_transdc_His_kinase_HWE"/>
</dbReference>
<comment type="caution">
    <text evidence="10">The sequence shown here is derived from an EMBL/GenBank/DDBJ whole genome shotgun (WGS) entry which is preliminary data.</text>
</comment>
<evidence type="ECO:0000256" key="2">
    <source>
        <dbReference type="ARBA" id="ARBA00012438"/>
    </source>
</evidence>
<dbReference type="Proteomes" id="UP000193553">
    <property type="component" value="Unassembled WGS sequence"/>
</dbReference>
<keyword evidence="5" id="KW-0547">Nucleotide-binding</keyword>
<dbReference type="SMART" id="SM00448">
    <property type="entry name" value="REC"/>
    <property type="match status" value="1"/>
</dbReference>
<dbReference type="PANTHER" id="PTHR41523">
    <property type="entry name" value="TWO-COMPONENT SYSTEM SENSOR PROTEIN"/>
    <property type="match status" value="1"/>
</dbReference>
<dbReference type="EC" id="2.7.13.3" evidence="2"/>
<evidence type="ECO:0000256" key="3">
    <source>
        <dbReference type="ARBA" id="ARBA00022553"/>
    </source>
</evidence>
<keyword evidence="6 10" id="KW-0418">Kinase</keyword>
<keyword evidence="13" id="KW-1185">Reference proteome</keyword>
<dbReference type="AlphaFoldDB" id="A0A1X3FKS5"/>
<evidence type="ECO:0000256" key="7">
    <source>
        <dbReference type="ARBA" id="ARBA00022840"/>
    </source>
</evidence>
<evidence type="ECO:0000256" key="1">
    <source>
        <dbReference type="ARBA" id="ARBA00000085"/>
    </source>
</evidence>
<evidence type="ECO:0000256" key="5">
    <source>
        <dbReference type="ARBA" id="ARBA00022741"/>
    </source>
</evidence>
<accession>A0A1X3FKS5</accession>
<dbReference type="Proteomes" id="UP000193884">
    <property type="component" value="Unassembled WGS sequence"/>
</dbReference>
<evidence type="ECO:0000256" key="4">
    <source>
        <dbReference type="ARBA" id="ARBA00022679"/>
    </source>
</evidence>
<protein>
    <recommendedName>
        <fullName evidence="2">histidine kinase</fullName>
        <ecNumber evidence="2">2.7.13.3</ecNumber>
    </recommendedName>
</protein>
<feature type="domain" description="Response regulatory" evidence="9">
    <location>
        <begin position="10"/>
        <end position="123"/>
    </location>
</feature>
<dbReference type="Gene3D" id="3.40.50.2300">
    <property type="match status" value="1"/>
</dbReference>
<dbReference type="InterPro" id="IPR011006">
    <property type="entry name" value="CheY-like_superfamily"/>
</dbReference>
<comment type="catalytic activity">
    <reaction evidence="1">
        <text>ATP + protein L-histidine = ADP + protein N-phospho-L-histidine.</text>
        <dbReference type="EC" id="2.7.13.3"/>
    </reaction>
</comment>
<keyword evidence="7" id="KW-0067">ATP-binding</keyword>
<dbReference type="InterPro" id="IPR001789">
    <property type="entry name" value="Sig_transdc_resp-reg_receiver"/>
</dbReference>
<dbReference type="Pfam" id="PF00072">
    <property type="entry name" value="Response_reg"/>
    <property type="match status" value="1"/>
</dbReference>
<proteinExistence type="predicted"/>
<evidence type="ECO:0000256" key="6">
    <source>
        <dbReference type="ARBA" id="ARBA00022777"/>
    </source>
</evidence>
<evidence type="ECO:0000256" key="8">
    <source>
        <dbReference type="PROSITE-ProRule" id="PRU00169"/>
    </source>
</evidence>
<dbReference type="EMBL" id="NAFK01000152">
    <property type="protein sequence ID" value="OSJ30735.1"/>
    <property type="molecule type" value="Genomic_DNA"/>
</dbReference>
<sequence length="388" mass="42092">MSTPPTSLPNVLVVEDEMILRMRAVDIVEDAGFCPVEAVNADEAISILESRSDISLLFSDIQMPGTMDGLKLAHAVHDRWPAIKIVLVSGQVKPSETETPADSRFFRKPLAVDEMISQLQTMIGAGALKILPTTTDPGENLEVARSPQESVLVAENDNLRLLLEQADTDAKVLLAQAGIEAHEREAADKLQKLILGELHHRIKNTLATVSAIAAQSFRAAINLEQGQKAMDGRLLALGRAHDLLIQVSWSNASLTHTLSGATDPFDSQGGRRFHFNGPDLRITSGAVIALAMTFNELCTNTTKFGALSSSSGHVEIAWTVDEIEQRLRLKWSESGGPAVAPPTRRSYGTRMIESLGQQLNGQVRLAYEPSGFVYQLDVPLRSVMASNA</sequence>
<dbReference type="RefSeq" id="WP_085361371.1">
    <property type="nucleotide sequence ID" value="NZ_NAFC01000171.1"/>
</dbReference>
<dbReference type="SMART" id="SM00911">
    <property type="entry name" value="HWE_HK"/>
    <property type="match status" value="1"/>
</dbReference>
<gene>
    <name evidence="11" type="ORF">BST63_11715</name>
    <name evidence="10" type="ORF">BSZ18_18650</name>
</gene>
<evidence type="ECO:0000259" key="9">
    <source>
        <dbReference type="PROSITE" id="PS50110"/>
    </source>
</evidence>
<dbReference type="GO" id="GO:0004673">
    <property type="term" value="F:protein histidine kinase activity"/>
    <property type="evidence" value="ECO:0007669"/>
    <property type="project" value="UniProtKB-EC"/>
</dbReference>
<dbReference type="GO" id="GO:0000160">
    <property type="term" value="P:phosphorelay signal transduction system"/>
    <property type="evidence" value="ECO:0007669"/>
    <property type="project" value="InterPro"/>
</dbReference>
<organism evidence="10 12">
    <name type="scientific">Bradyrhizobium canariense</name>
    <dbReference type="NCBI Taxonomy" id="255045"/>
    <lineage>
        <taxon>Bacteria</taxon>
        <taxon>Pseudomonadati</taxon>
        <taxon>Pseudomonadota</taxon>
        <taxon>Alphaproteobacteria</taxon>
        <taxon>Hyphomicrobiales</taxon>
        <taxon>Nitrobacteraceae</taxon>
        <taxon>Bradyrhizobium</taxon>
    </lineage>
</organism>
<dbReference type="PANTHER" id="PTHR41523:SF7">
    <property type="entry name" value="HISTIDINE KINASE"/>
    <property type="match status" value="1"/>
</dbReference>
<feature type="modified residue" description="4-aspartylphosphate" evidence="8">
    <location>
        <position position="60"/>
    </location>
</feature>
<dbReference type="SUPFAM" id="SSF52172">
    <property type="entry name" value="CheY-like"/>
    <property type="match status" value="1"/>
</dbReference>
<name>A0A1X3FKS5_9BRAD</name>
<evidence type="ECO:0000313" key="12">
    <source>
        <dbReference type="Proteomes" id="UP000193553"/>
    </source>
</evidence>
<dbReference type="InterPro" id="IPR036890">
    <property type="entry name" value="HATPase_C_sf"/>
</dbReference>
<evidence type="ECO:0000313" key="13">
    <source>
        <dbReference type="Proteomes" id="UP000193884"/>
    </source>
</evidence>
<evidence type="ECO:0000313" key="10">
    <source>
        <dbReference type="EMBL" id="OSJ09152.1"/>
    </source>
</evidence>
<dbReference type="Gene3D" id="3.30.565.10">
    <property type="entry name" value="Histidine kinase-like ATPase, C-terminal domain"/>
    <property type="match status" value="1"/>
</dbReference>
<reference evidence="12 13" key="1">
    <citation type="submission" date="2017-03" db="EMBL/GenBank/DDBJ databases">
        <title>Whole genome sequences of fourteen strains of Bradyrhizobium canariense and one strain of Bradyrhizobium japonicum isolated from Lupinus (Papilionoideae: Genisteae) species in Algeria.</title>
        <authorList>
            <person name="Crovadore J."/>
            <person name="Chekireb D."/>
            <person name="Brachmann A."/>
            <person name="Chablais R."/>
            <person name="Cochard B."/>
            <person name="Lefort F."/>
        </authorList>
    </citation>
    <scope>NUCLEOTIDE SEQUENCE [LARGE SCALE GENOMIC DNA]</scope>
    <source>
        <strain evidence="10 12">UBMA195</strain>
        <strain evidence="11 13">UBMAN05</strain>
    </source>
</reference>
<dbReference type="GO" id="GO:0005524">
    <property type="term" value="F:ATP binding"/>
    <property type="evidence" value="ECO:0007669"/>
    <property type="project" value="UniProtKB-KW"/>
</dbReference>
<keyword evidence="3 8" id="KW-0597">Phosphoprotein</keyword>
<keyword evidence="4" id="KW-0808">Transferase</keyword>